<dbReference type="SUPFAM" id="SSF51445">
    <property type="entry name" value="(Trans)glycosidases"/>
    <property type="match status" value="1"/>
</dbReference>
<feature type="signal peptide" evidence="1">
    <location>
        <begin position="1"/>
        <end position="20"/>
    </location>
</feature>
<accession>A0ABP3KMB7</accession>
<name>A0ABP3KMB7_9SPHN</name>
<comment type="caution">
    <text evidence="2">The sequence shown here is derived from an EMBL/GenBank/DDBJ whole genome shotgun (WGS) entry which is preliminary data.</text>
</comment>
<keyword evidence="3" id="KW-1185">Reference proteome</keyword>
<gene>
    <name evidence="2" type="ORF">GCM10009096_26470</name>
</gene>
<dbReference type="Gene3D" id="3.20.20.80">
    <property type="entry name" value="Glycosidases"/>
    <property type="match status" value="1"/>
</dbReference>
<protein>
    <recommendedName>
        <fullName evidence="4">Glycoside hydrolase</fullName>
    </recommendedName>
</protein>
<dbReference type="EMBL" id="BAAAEM010000003">
    <property type="protein sequence ID" value="GAA0482821.1"/>
    <property type="molecule type" value="Genomic_DNA"/>
</dbReference>
<evidence type="ECO:0000256" key="1">
    <source>
        <dbReference type="SAM" id="SignalP"/>
    </source>
</evidence>
<evidence type="ECO:0000313" key="3">
    <source>
        <dbReference type="Proteomes" id="UP001500713"/>
    </source>
</evidence>
<organism evidence="2 3">
    <name type="scientific">Parasphingorhabdus litoris</name>
    <dbReference type="NCBI Taxonomy" id="394733"/>
    <lineage>
        <taxon>Bacteria</taxon>
        <taxon>Pseudomonadati</taxon>
        <taxon>Pseudomonadota</taxon>
        <taxon>Alphaproteobacteria</taxon>
        <taxon>Sphingomonadales</taxon>
        <taxon>Sphingomonadaceae</taxon>
        <taxon>Parasphingorhabdus</taxon>
    </lineage>
</organism>
<dbReference type="Proteomes" id="UP001500713">
    <property type="component" value="Unassembled WGS sequence"/>
</dbReference>
<feature type="chain" id="PRO_5046023628" description="Glycoside hydrolase" evidence="1">
    <location>
        <begin position="21"/>
        <end position="323"/>
    </location>
</feature>
<sequence length="323" mass="37168">MFRVVYLFLLAFSLVLPTKAAEPAKSGPEKWIFIGGDNPADHSDLIERHDIAGVQVIHSWKSLEPEKGRYDFSRIDRDLVLLETLGKKLFVQIQDRFFLPTHRNIPDYVLNDPIYDGGLVRQDDNAGEGQAKGSGWVTIQWNPAVRARYQKLLQALGARYDGRIFGINLPETAIEVEKNPDNKGFDCDAYFAAQIENIRVAKQAFPKSHVVQYVNFWPCEWNNDRRYMERTFDFAKANNIGLGGPDIIPYRRGQMKNSYPFFNRYRDELPLIAMAVQGPTLTYTNPRTGKKFTRAEFQDYAANYLGVDIIFWTVKSSWLQQAR</sequence>
<dbReference type="InterPro" id="IPR017853">
    <property type="entry name" value="GH"/>
</dbReference>
<evidence type="ECO:0000313" key="2">
    <source>
        <dbReference type="EMBL" id="GAA0482821.1"/>
    </source>
</evidence>
<evidence type="ECO:0008006" key="4">
    <source>
        <dbReference type="Google" id="ProtNLM"/>
    </source>
</evidence>
<proteinExistence type="predicted"/>
<reference evidence="3" key="1">
    <citation type="journal article" date="2019" name="Int. J. Syst. Evol. Microbiol.">
        <title>The Global Catalogue of Microorganisms (GCM) 10K type strain sequencing project: providing services to taxonomists for standard genome sequencing and annotation.</title>
        <authorList>
            <consortium name="The Broad Institute Genomics Platform"/>
            <consortium name="The Broad Institute Genome Sequencing Center for Infectious Disease"/>
            <person name="Wu L."/>
            <person name="Ma J."/>
        </authorList>
    </citation>
    <scope>NUCLEOTIDE SEQUENCE [LARGE SCALE GENOMIC DNA]</scope>
    <source>
        <strain evidence="3">JCM 14162</strain>
    </source>
</reference>
<keyword evidence="1" id="KW-0732">Signal</keyword>